<evidence type="ECO:0000313" key="10">
    <source>
        <dbReference type="Proteomes" id="UP000001431"/>
    </source>
</evidence>
<dbReference type="PRINTS" id="PR00368">
    <property type="entry name" value="FADPNR"/>
</dbReference>
<dbReference type="STRING" id="410359.Pcal_1402"/>
<dbReference type="eggNOG" id="arCOG01068">
    <property type="taxonomic scope" value="Archaea"/>
</dbReference>
<evidence type="ECO:0000259" key="7">
    <source>
        <dbReference type="Pfam" id="PF02852"/>
    </source>
</evidence>
<protein>
    <recommendedName>
        <fullName evidence="6">Dihydrolipoyl dehydrogenase</fullName>
        <ecNumber evidence="6">1.8.1.4</ecNumber>
    </recommendedName>
</protein>
<dbReference type="RefSeq" id="WP_011850080.1">
    <property type="nucleotide sequence ID" value="NC_009073.1"/>
</dbReference>
<keyword evidence="3 6" id="KW-0274">FAD</keyword>
<dbReference type="GO" id="GO:0005737">
    <property type="term" value="C:cytoplasm"/>
    <property type="evidence" value="ECO:0007669"/>
    <property type="project" value="UniProtKB-ARBA"/>
</dbReference>
<dbReference type="HOGENOM" id="CLU_016755_0_1_2"/>
<dbReference type="SUPFAM" id="SSF51905">
    <property type="entry name" value="FAD/NAD(P)-binding domain"/>
    <property type="match status" value="1"/>
</dbReference>
<evidence type="ECO:0000256" key="1">
    <source>
        <dbReference type="ARBA" id="ARBA00007532"/>
    </source>
</evidence>
<dbReference type="PRINTS" id="PR00411">
    <property type="entry name" value="PNDRDTASEI"/>
</dbReference>
<feature type="domain" description="FAD/NAD(P)-binding" evidence="8">
    <location>
        <begin position="1"/>
        <end position="302"/>
    </location>
</feature>
<evidence type="ECO:0000256" key="5">
    <source>
        <dbReference type="ARBA" id="ARBA00023027"/>
    </source>
</evidence>
<accession>A3MW05</accession>
<dbReference type="PIRSF" id="PIRSF000350">
    <property type="entry name" value="Mercury_reductase_MerA"/>
    <property type="match status" value="1"/>
</dbReference>
<dbReference type="InterPro" id="IPR006258">
    <property type="entry name" value="Lipoamide_DH"/>
</dbReference>
<evidence type="ECO:0000256" key="3">
    <source>
        <dbReference type="ARBA" id="ARBA00022827"/>
    </source>
</evidence>
<keyword evidence="10" id="KW-1185">Reference proteome</keyword>
<dbReference type="NCBIfam" id="TIGR01350">
    <property type="entry name" value="lipoamide_DH"/>
    <property type="match status" value="1"/>
</dbReference>
<dbReference type="Gene3D" id="3.30.390.30">
    <property type="match status" value="1"/>
</dbReference>
<gene>
    <name evidence="9" type="ordered locus">Pcal_1402</name>
</gene>
<dbReference type="InterPro" id="IPR016156">
    <property type="entry name" value="FAD/NAD-linked_Rdtase_dimer_sf"/>
</dbReference>
<keyword evidence="5 6" id="KW-0520">NAD</keyword>
<dbReference type="OrthoDB" id="27922at2157"/>
<dbReference type="Pfam" id="PF02852">
    <property type="entry name" value="Pyr_redox_dim"/>
    <property type="match status" value="1"/>
</dbReference>
<keyword evidence="2 6" id="KW-0285">Flavoprotein</keyword>
<evidence type="ECO:0000256" key="2">
    <source>
        <dbReference type="ARBA" id="ARBA00022630"/>
    </source>
</evidence>
<comment type="catalytic activity">
    <reaction evidence="6">
        <text>N(6)-[(R)-dihydrolipoyl]-L-lysyl-[protein] + NAD(+) = N(6)-[(R)-lipoyl]-L-lysyl-[protein] + NADH + H(+)</text>
        <dbReference type="Rhea" id="RHEA:15045"/>
        <dbReference type="Rhea" id="RHEA-COMP:10474"/>
        <dbReference type="Rhea" id="RHEA-COMP:10475"/>
        <dbReference type="ChEBI" id="CHEBI:15378"/>
        <dbReference type="ChEBI" id="CHEBI:57540"/>
        <dbReference type="ChEBI" id="CHEBI:57945"/>
        <dbReference type="ChEBI" id="CHEBI:83099"/>
        <dbReference type="ChEBI" id="CHEBI:83100"/>
        <dbReference type="EC" id="1.8.1.4"/>
    </reaction>
</comment>
<dbReference type="PANTHER" id="PTHR22912:SF151">
    <property type="entry name" value="DIHYDROLIPOYL DEHYDROGENASE, MITOCHONDRIAL"/>
    <property type="match status" value="1"/>
</dbReference>
<dbReference type="EC" id="1.8.1.4" evidence="6"/>
<comment type="cofactor">
    <cofactor evidence="6">
        <name>FAD</name>
        <dbReference type="ChEBI" id="CHEBI:57692"/>
    </cofactor>
    <text evidence="6">Binds 1 FAD per subunit.</text>
</comment>
<dbReference type="Proteomes" id="UP000001431">
    <property type="component" value="Chromosome"/>
</dbReference>
<evidence type="ECO:0000256" key="6">
    <source>
        <dbReference type="RuleBase" id="RU003692"/>
    </source>
</evidence>
<dbReference type="KEGG" id="pcl:Pcal_1402"/>
<dbReference type="InterPro" id="IPR001100">
    <property type="entry name" value="Pyr_nuc-diS_OxRdtase"/>
</dbReference>
<keyword evidence="6" id="KW-0676">Redox-active center</keyword>
<dbReference type="InterPro" id="IPR050151">
    <property type="entry name" value="Class-I_Pyr_Nuc-Dis_Oxidored"/>
</dbReference>
<dbReference type="FunFam" id="3.30.390.30:FF:000001">
    <property type="entry name" value="Dihydrolipoyl dehydrogenase"/>
    <property type="match status" value="1"/>
</dbReference>
<dbReference type="InterPro" id="IPR036188">
    <property type="entry name" value="FAD/NAD-bd_sf"/>
</dbReference>
<dbReference type="GeneID" id="4909181"/>
<evidence type="ECO:0000313" key="9">
    <source>
        <dbReference type="EMBL" id="ABO08822.1"/>
    </source>
</evidence>
<evidence type="ECO:0000259" key="8">
    <source>
        <dbReference type="Pfam" id="PF07992"/>
    </source>
</evidence>
<reference evidence="9" key="1">
    <citation type="submission" date="2007-02" db="EMBL/GenBank/DDBJ databases">
        <title>Complete sequence of Pyrobaculum calidifontis JCM 11548.</title>
        <authorList>
            <consortium name="US DOE Joint Genome Institute"/>
            <person name="Copeland A."/>
            <person name="Lucas S."/>
            <person name="Lapidus A."/>
            <person name="Barry K."/>
            <person name="Glavina del Rio T."/>
            <person name="Dalin E."/>
            <person name="Tice H."/>
            <person name="Pitluck S."/>
            <person name="Chain P."/>
            <person name="Malfatti S."/>
            <person name="Shin M."/>
            <person name="Vergez L."/>
            <person name="Schmutz J."/>
            <person name="Larimer F."/>
            <person name="Land M."/>
            <person name="Hauser L."/>
            <person name="Kyrpides N."/>
            <person name="Mikhailova N."/>
            <person name="Cozen A.E."/>
            <person name="Fitz-Gibbon S.T."/>
            <person name="House C.H."/>
            <person name="Saltikov C."/>
            <person name="Lowe T.M."/>
            <person name="Richardson P."/>
        </authorList>
    </citation>
    <scope>NUCLEOTIDE SEQUENCE [LARGE SCALE GENOMIC DNA]</scope>
    <source>
        <strain evidence="9">JCM 11548</strain>
    </source>
</reference>
<dbReference type="Gene3D" id="3.50.50.60">
    <property type="entry name" value="FAD/NAD(P)-binding domain"/>
    <property type="match status" value="2"/>
</dbReference>
<keyword evidence="4 6" id="KW-0560">Oxidoreductase</keyword>
<proteinExistence type="inferred from homology"/>
<dbReference type="GO" id="GO:0004148">
    <property type="term" value="F:dihydrolipoyl dehydrogenase (NADH) activity"/>
    <property type="evidence" value="ECO:0007669"/>
    <property type="project" value="UniProtKB-EC"/>
</dbReference>
<dbReference type="EMBL" id="CP000561">
    <property type="protein sequence ID" value="ABO08822.1"/>
    <property type="molecule type" value="Genomic_DNA"/>
</dbReference>
<comment type="miscellaneous">
    <text evidence="6">The active site is a redox-active disulfide bond.</text>
</comment>
<sequence length="443" mass="46740">MKVVVVGGGPAGYVAAIRAAQLGAEVTLVEEAHLGGECTNWACIPSKALLHMADVFWEVKNSPWARGGVEFDWREAQRAKDAVVARLRGGIEKLLAANGVEVVAGKAEPGDGRAVRVGEREVRFDSLVLATGSLPAPLPGAPFGRRVLDTRRALALEELPKSLFIVGGGAAGVELAVLFAKLGAEVHLAEAMDRLLPAMDKDLGAYLESRLRKLGVKVYTSAAVEKVEEGPRSVKVHLRGGAAEVEYVVVAVGRRPNPGPFAKWVGDVAKVDERMWTGVGQIYAAGDVAGPPYFAHKAYAQGKVAAENAAGRRSFYVQRHVPSVVFTDPEVVSVGYTEEEARRAGYEAASVRVPMSAIGRAVAGGRPEGFVKLVFDRKRGVVLGFHGVGPGLSEIAAEAALAVEFSATVEDLALVIHPHPTVSEALAEAAELALGKPTHVLKP</sequence>
<dbReference type="InterPro" id="IPR023753">
    <property type="entry name" value="FAD/NAD-binding_dom"/>
</dbReference>
<name>A3MW05_PYRCJ</name>
<organism evidence="9 10">
    <name type="scientific">Pyrobaculum calidifontis (strain DSM 21063 / JCM 11548 / VA1)</name>
    <dbReference type="NCBI Taxonomy" id="410359"/>
    <lineage>
        <taxon>Archaea</taxon>
        <taxon>Thermoproteota</taxon>
        <taxon>Thermoprotei</taxon>
        <taxon>Thermoproteales</taxon>
        <taxon>Thermoproteaceae</taxon>
        <taxon>Pyrobaculum</taxon>
    </lineage>
</organism>
<dbReference type="GO" id="GO:0006103">
    <property type="term" value="P:2-oxoglutarate metabolic process"/>
    <property type="evidence" value="ECO:0007669"/>
    <property type="project" value="TreeGrafter"/>
</dbReference>
<dbReference type="AlphaFoldDB" id="A3MW05"/>
<comment type="similarity">
    <text evidence="1 6">Belongs to the class-I pyridine nucleotide-disulfide oxidoreductase family.</text>
</comment>
<dbReference type="InterPro" id="IPR004099">
    <property type="entry name" value="Pyr_nucl-diS_OxRdtase_dimer"/>
</dbReference>
<dbReference type="SUPFAM" id="SSF55424">
    <property type="entry name" value="FAD/NAD-linked reductases, dimerisation (C-terminal) domain"/>
    <property type="match status" value="1"/>
</dbReference>
<feature type="domain" description="Pyridine nucleotide-disulphide oxidoreductase dimerisation" evidence="7">
    <location>
        <begin position="321"/>
        <end position="430"/>
    </location>
</feature>
<dbReference type="GO" id="GO:0050660">
    <property type="term" value="F:flavin adenine dinucleotide binding"/>
    <property type="evidence" value="ECO:0007669"/>
    <property type="project" value="InterPro"/>
</dbReference>
<dbReference type="Pfam" id="PF07992">
    <property type="entry name" value="Pyr_redox_2"/>
    <property type="match status" value="1"/>
</dbReference>
<evidence type="ECO:0000256" key="4">
    <source>
        <dbReference type="ARBA" id="ARBA00023002"/>
    </source>
</evidence>
<dbReference type="PANTHER" id="PTHR22912">
    <property type="entry name" value="DISULFIDE OXIDOREDUCTASE"/>
    <property type="match status" value="1"/>
</dbReference>